<organism evidence="4 5">
    <name type="scientific">Acinetobacter gandensis</name>
    <dbReference type="NCBI Taxonomy" id="1443941"/>
    <lineage>
        <taxon>Bacteria</taxon>
        <taxon>Pseudomonadati</taxon>
        <taxon>Pseudomonadota</taxon>
        <taxon>Gammaproteobacteria</taxon>
        <taxon>Moraxellales</taxon>
        <taxon>Moraxellaceae</taxon>
        <taxon>Acinetobacter</taxon>
    </lineage>
</organism>
<comment type="caution">
    <text evidence="4">The sequence shown here is derived from an EMBL/GenBank/DDBJ whole genome shotgun (WGS) entry which is preliminary data.</text>
</comment>
<keyword evidence="5" id="KW-1185">Reference proteome</keyword>
<evidence type="ECO:0000256" key="1">
    <source>
        <dbReference type="SAM" id="Phobius"/>
    </source>
</evidence>
<dbReference type="NCBIfam" id="NF033610">
    <property type="entry name" value="SLATT_3"/>
    <property type="match status" value="1"/>
</dbReference>
<dbReference type="EMBL" id="LZDS01000026">
    <property type="protein sequence ID" value="OBX28315.1"/>
    <property type="molecule type" value="Genomic_DNA"/>
</dbReference>
<proteinExistence type="predicted"/>
<keyword evidence="1" id="KW-0472">Membrane</keyword>
<evidence type="ECO:0000313" key="4">
    <source>
        <dbReference type="EMBL" id="OBX28315.1"/>
    </source>
</evidence>
<dbReference type="NCBIfam" id="NF033634">
    <property type="entry name" value="SLATT_1"/>
    <property type="match status" value="1"/>
</dbReference>
<evidence type="ECO:0000313" key="5">
    <source>
        <dbReference type="Proteomes" id="UP000185753"/>
    </source>
</evidence>
<evidence type="ECO:0000259" key="3">
    <source>
        <dbReference type="Pfam" id="PF18184"/>
    </source>
</evidence>
<feature type="transmembrane region" description="Helical" evidence="1">
    <location>
        <begin position="50"/>
        <end position="72"/>
    </location>
</feature>
<dbReference type="OrthoDB" id="9806639at2"/>
<dbReference type="InterPro" id="IPR041116">
    <property type="entry name" value="SLATT_3"/>
</dbReference>
<dbReference type="STRING" id="1443941.A9J31_07075"/>
<feature type="domain" description="SMODS and SLOG-associating 2TM effector" evidence="3">
    <location>
        <begin position="7"/>
        <end position="156"/>
    </location>
</feature>
<keyword evidence="1" id="KW-1133">Transmembrane helix</keyword>
<protein>
    <recommendedName>
        <fullName evidence="6">DUF4231 domain-containing protein</fullName>
    </recommendedName>
</protein>
<evidence type="ECO:0000259" key="2">
    <source>
        <dbReference type="Pfam" id="PF18181"/>
    </source>
</evidence>
<feature type="transmembrane region" description="Helical" evidence="1">
    <location>
        <begin position="212"/>
        <end position="230"/>
    </location>
</feature>
<name>A0A1A7R7T2_9GAMM</name>
<feature type="transmembrane region" description="Helical" evidence="1">
    <location>
        <begin position="25"/>
        <end position="44"/>
    </location>
</feature>
<sequence length="291" mass="34056">MKDTDFPNWFQVSDKLSTKYQNRFYLLYFSHILSLILLTGISLYPNVSKWTISFQIIIVIGVLISSLGLFLNKPDRKWYSARSLAESIRTITWRFVTRAEPFHEDYDIAKVKFVNSIKKITNQNQELKLLISADINEDLISYRMQELRNGNLQKRKSAYLSYRIESQLGWYKKNSRKNNFRSNLLFSIVIFLNIIALVLAASRLGYIEEKVWPTDIIVTAAIGLVGWIQVKKYSELSTSYSLTASEITQIKIDYFLYPINNEKAFSDFVGDTENAFSREHTQWYARKDHFS</sequence>
<dbReference type="Pfam" id="PF18184">
    <property type="entry name" value="SLATT_3"/>
    <property type="match status" value="1"/>
</dbReference>
<keyword evidence="1" id="KW-0812">Transmembrane</keyword>
<dbReference type="InterPro" id="IPR040884">
    <property type="entry name" value="SLATT_1"/>
</dbReference>
<reference evidence="5" key="1">
    <citation type="submission" date="2016-06" db="EMBL/GenBank/DDBJ databases">
        <authorList>
            <person name="Radolfova-Krizova L."/>
            <person name="Nemec A."/>
        </authorList>
    </citation>
    <scope>NUCLEOTIDE SEQUENCE [LARGE SCALE GENOMIC DNA]</scope>
    <source>
        <strain evidence="5">ANC 4275</strain>
    </source>
</reference>
<dbReference type="AlphaFoldDB" id="A0A1A7R7T2"/>
<dbReference type="Pfam" id="PF18181">
    <property type="entry name" value="SLATT_1"/>
    <property type="match status" value="1"/>
</dbReference>
<accession>A0A1A7R7T2</accession>
<feature type="transmembrane region" description="Helical" evidence="1">
    <location>
        <begin position="184"/>
        <end position="206"/>
    </location>
</feature>
<evidence type="ECO:0008006" key="6">
    <source>
        <dbReference type="Google" id="ProtNLM"/>
    </source>
</evidence>
<feature type="domain" description="SMODS and SLOG-associating 2TM effector" evidence="2">
    <location>
        <begin position="159"/>
        <end position="283"/>
    </location>
</feature>
<dbReference type="RefSeq" id="WP_067765724.1">
    <property type="nucleotide sequence ID" value="NZ_LZDS01000026.1"/>
</dbReference>
<gene>
    <name evidence="4" type="ORF">A9J31_07075</name>
</gene>
<dbReference type="Proteomes" id="UP000185753">
    <property type="component" value="Unassembled WGS sequence"/>
</dbReference>